<comment type="similarity">
    <text evidence="7">Belongs to the TRAP transporter large permease family.</text>
</comment>
<evidence type="ECO:0000256" key="3">
    <source>
        <dbReference type="ARBA" id="ARBA00022519"/>
    </source>
</evidence>
<sequence length="434" mass="45181">MEPVALATVLLILMFVLLGAGLWVAVALVALGVLALELSGAAPPGTVLGATVWGGSTSWTLIALPLFIWMGEILFRTRLSEQMFQGLSPWLTRLPGRLLHVNILGCGIFAAVSGSSVATTVTVGKIALPELERRRYDESLAIGTLAGSGTLGILIPPSIIMIVYGVAADVSIVRLFAAGVVPGLMVVGLFMLYVAARALADPSKAPFTDAPLPLRERLRQARHLIPVLLLMAAVLGSIYGGLATATEAAALGVVGALAIAAMSGSLTWRSFYESVIGATCASCMICFLLAASAFLSVAIDYAGLSAWVAGSVLSLGLSRTELIAVLTLIFIVMGCFLDGISIVVLATSLLLAAVKQAGIDPLWFGVYLVVVVEMSLITPPVGLNLFVLQGMTGRNLAVVSRAAFPFFLLMVLSVVLLVAFPGLATYLPAAVFAR</sequence>
<feature type="transmembrane region" description="Helical" evidence="7">
    <location>
        <begin position="47"/>
        <end position="70"/>
    </location>
</feature>
<feature type="transmembrane region" description="Helical" evidence="7">
    <location>
        <begin position="140"/>
        <end position="166"/>
    </location>
</feature>
<feature type="transmembrane region" description="Helical" evidence="7">
    <location>
        <begin position="406"/>
        <end position="433"/>
    </location>
</feature>
<gene>
    <name evidence="9" type="ORF">GCM10010964_15050</name>
</gene>
<keyword evidence="5 7" id="KW-1133">Transmembrane helix</keyword>
<feature type="transmembrane region" description="Helical" evidence="7">
    <location>
        <begin position="224"/>
        <end position="242"/>
    </location>
</feature>
<dbReference type="NCBIfam" id="TIGR00786">
    <property type="entry name" value="dctM"/>
    <property type="match status" value="1"/>
</dbReference>
<keyword evidence="3 7" id="KW-0997">Cell inner membrane</keyword>
<dbReference type="RefSeq" id="WP_188899415.1">
    <property type="nucleotide sequence ID" value="NZ_BMKS01000004.1"/>
</dbReference>
<dbReference type="AlphaFoldDB" id="A0A8J3EBY1"/>
<feature type="transmembrane region" description="Helical" evidence="7">
    <location>
        <begin position="248"/>
        <end position="268"/>
    </location>
</feature>
<dbReference type="InterPro" id="IPR010656">
    <property type="entry name" value="DctM"/>
</dbReference>
<comment type="subcellular location">
    <subcellularLocation>
        <location evidence="1 7">Cell inner membrane</location>
        <topology evidence="1 7">Multi-pass membrane protein</topology>
    </subcellularLocation>
</comment>
<comment type="caution">
    <text evidence="7">Lacks conserved residue(s) required for the propagation of feature annotation.</text>
</comment>
<dbReference type="Proteomes" id="UP000597507">
    <property type="component" value="Unassembled WGS sequence"/>
</dbReference>
<evidence type="ECO:0000256" key="2">
    <source>
        <dbReference type="ARBA" id="ARBA00022475"/>
    </source>
</evidence>
<evidence type="ECO:0000256" key="1">
    <source>
        <dbReference type="ARBA" id="ARBA00004429"/>
    </source>
</evidence>
<keyword evidence="7" id="KW-0813">Transport</keyword>
<proteinExistence type="inferred from homology"/>
<evidence type="ECO:0000256" key="4">
    <source>
        <dbReference type="ARBA" id="ARBA00022692"/>
    </source>
</evidence>
<dbReference type="Pfam" id="PF06808">
    <property type="entry name" value="DctM"/>
    <property type="match status" value="1"/>
</dbReference>
<evidence type="ECO:0000256" key="5">
    <source>
        <dbReference type="ARBA" id="ARBA00022989"/>
    </source>
</evidence>
<dbReference type="PANTHER" id="PTHR33362">
    <property type="entry name" value="SIALIC ACID TRAP TRANSPORTER PERMEASE PROTEIN SIAT-RELATED"/>
    <property type="match status" value="1"/>
</dbReference>
<comment type="subunit">
    <text evidence="7">The complex comprises the extracytoplasmic solute receptor protein and the two transmembrane proteins.</text>
</comment>
<dbReference type="GO" id="GO:0022857">
    <property type="term" value="F:transmembrane transporter activity"/>
    <property type="evidence" value="ECO:0007669"/>
    <property type="project" value="UniProtKB-UniRule"/>
</dbReference>
<keyword evidence="4 7" id="KW-0812">Transmembrane</keyword>
<feature type="domain" description="TRAP C4-dicarboxylate transport system permease DctM subunit" evidence="8">
    <location>
        <begin position="11"/>
        <end position="423"/>
    </location>
</feature>
<evidence type="ECO:0000259" key="8">
    <source>
        <dbReference type="Pfam" id="PF06808"/>
    </source>
</evidence>
<accession>A0A8J3EBY1</accession>
<dbReference type="PIRSF" id="PIRSF006066">
    <property type="entry name" value="HI0050"/>
    <property type="match status" value="1"/>
</dbReference>
<evidence type="ECO:0000313" key="9">
    <source>
        <dbReference type="EMBL" id="GGG28130.1"/>
    </source>
</evidence>
<organism evidence="9 10">
    <name type="scientific">Caldovatus sediminis</name>
    <dbReference type="NCBI Taxonomy" id="2041189"/>
    <lineage>
        <taxon>Bacteria</taxon>
        <taxon>Pseudomonadati</taxon>
        <taxon>Pseudomonadota</taxon>
        <taxon>Alphaproteobacteria</taxon>
        <taxon>Acetobacterales</taxon>
        <taxon>Roseomonadaceae</taxon>
        <taxon>Caldovatus</taxon>
    </lineage>
</organism>
<dbReference type="PANTHER" id="PTHR33362:SF5">
    <property type="entry name" value="C4-DICARBOXYLATE TRAP TRANSPORTER LARGE PERMEASE PROTEIN DCTM"/>
    <property type="match status" value="1"/>
</dbReference>
<feature type="transmembrane region" description="Helical" evidence="7">
    <location>
        <begin position="6"/>
        <end position="35"/>
    </location>
</feature>
<dbReference type="GO" id="GO:0005886">
    <property type="term" value="C:plasma membrane"/>
    <property type="evidence" value="ECO:0007669"/>
    <property type="project" value="UniProtKB-SubCell"/>
</dbReference>
<feature type="transmembrane region" description="Helical" evidence="7">
    <location>
        <begin position="275"/>
        <end position="302"/>
    </location>
</feature>
<feature type="transmembrane region" description="Helical" evidence="7">
    <location>
        <begin position="364"/>
        <end position="386"/>
    </location>
</feature>
<keyword evidence="2" id="KW-1003">Cell membrane</keyword>
<feature type="transmembrane region" description="Helical" evidence="7">
    <location>
        <begin position="172"/>
        <end position="194"/>
    </location>
</feature>
<dbReference type="EMBL" id="BMKS01000004">
    <property type="protein sequence ID" value="GGG28130.1"/>
    <property type="molecule type" value="Genomic_DNA"/>
</dbReference>
<evidence type="ECO:0000313" key="10">
    <source>
        <dbReference type="Proteomes" id="UP000597507"/>
    </source>
</evidence>
<evidence type="ECO:0000256" key="6">
    <source>
        <dbReference type="ARBA" id="ARBA00023136"/>
    </source>
</evidence>
<dbReference type="InterPro" id="IPR004681">
    <property type="entry name" value="TRAP_DctM"/>
</dbReference>
<protein>
    <recommendedName>
        <fullName evidence="7">TRAP transporter large permease protein</fullName>
    </recommendedName>
</protein>
<keyword evidence="10" id="KW-1185">Reference proteome</keyword>
<name>A0A8J3EBY1_9PROT</name>
<evidence type="ECO:0000256" key="7">
    <source>
        <dbReference type="RuleBase" id="RU369079"/>
    </source>
</evidence>
<comment type="function">
    <text evidence="7">Part of the tripartite ATP-independent periplasmic (TRAP) transport system.</text>
</comment>
<comment type="caution">
    <text evidence="9">The sequence shown here is derived from an EMBL/GenBank/DDBJ whole genome shotgun (WGS) entry which is preliminary data.</text>
</comment>
<feature type="transmembrane region" description="Helical" evidence="7">
    <location>
        <begin position="322"/>
        <end position="352"/>
    </location>
</feature>
<keyword evidence="6 7" id="KW-0472">Membrane</keyword>
<reference evidence="9 10" key="1">
    <citation type="journal article" date="2014" name="Int. J. Syst. Evol. Microbiol.">
        <title>Complete genome sequence of Corynebacterium casei LMG S-19264T (=DSM 44701T), isolated from a smear-ripened cheese.</title>
        <authorList>
            <consortium name="US DOE Joint Genome Institute (JGI-PGF)"/>
            <person name="Walter F."/>
            <person name="Albersmeier A."/>
            <person name="Kalinowski J."/>
            <person name="Ruckert C."/>
        </authorList>
    </citation>
    <scope>NUCLEOTIDE SEQUENCE [LARGE SCALE GENOMIC DNA]</scope>
    <source>
        <strain evidence="9 10">CGMCC 1.16330</strain>
    </source>
</reference>